<dbReference type="OrthoDB" id="381190at2759"/>
<organism evidence="2 3">
    <name type="scientific">Acaulospora morrowiae</name>
    <dbReference type="NCBI Taxonomy" id="94023"/>
    <lineage>
        <taxon>Eukaryota</taxon>
        <taxon>Fungi</taxon>
        <taxon>Fungi incertae sedis</taxon>
        <taxon>Mucoromycota</taxon>
        <taxon>Glomeromycotina</taxon>
        <taxon>Glomeromycetes</taxon>
        <taxon>Diversisporales</taxon>
        <taxon>Acaulosporaceae</taxon>
        <taxon>Acaulospora</taxon>
    </lineage>
</organism>
<dbReference type="InterPro" id="IPR016024">
    <property type="entry name" value="ARM-type_fold"/>
</dbReference>
<name>A0A9N9J5L4_9GLOM</name>
<dbReference type="PROSITE" id="PS51189">
    <property type="entry name" value="FAT"/>
    <property type="match status" value="1"/>
</dbReference>
<dbReference type="EMBL" id="CAJVPV010043725">
    <property type="protein sequence ID" value="CAG8766241.1"/>
    <property type="molecule type" value="Genomic_DNA"/>
</dbReference>
<gene>
    <name evidence="2" type="ORF">AMORRO_LOCUS16291</name>
</gene>
<dbReference type="GO" id="GO:0016242">
    <property type="term" value="P:negative regulation of macroautophagy"/>
    <property type="evidence" value="ECO:0007669"/>
    <property type="project" value="TreeGrafter"/>
</dbReference>
<dbReference type="InterPro" id="IPR014009">
    <property type="entry name" value="PIK_FAT"/>
</dbReference>
<dbReference type="Proteomes" id="UP000789342">
    <property type="component" value="Unassembled WGS sequence"/>
</dbReference>
<dbReference type="PANTHER" id="PTHR11139:SF119">
    <property type="entry name" value="SERINE_THREONINE-PROTEIN KINASE SMG1"/>
    <property type="match status" value="1"/>
</dbReference>
<dbReference type="AlphaFoldDB" id="A0A9N9J5L4"/>
<evidence type="ECO:0000313" key="2">
    <source>
        <dbReference type="EMBL" id="CAG8766241.1"/>
    </source>
</evidence>
<keyword evidence="3" id="KW-1185">Reference proteome</keyword>
<dbReference type="GO" id="GO:0031931">
    <property type="term" value="C:TORC1 complex"/>
    <property type="evidence" value="ECO:0007669"/>
    <property type="project" value="TreeGrafter"/>
</dbReference>
<feature type="non-terminal residue" evidence="2">
    <location>
        <position position="1"/>
    </location>
</feature>
<accession>A0A9N9J5L4</accession>
<dbReference type="GO" id="GO:0031929">
    <property type="term" value="P:TOR signaling"/>
    <property type="evidence" value="ECO:0007669"/>
    <property type="project" value="TreeGrafter"/>
</dbReference>
<evidence type="ECO:0000259" key="1">
    <source>
        <dbReference type="PROSITE" id="PS51189"/>
    </source>
</evidence>
<dbReference type="GO" id="GO:0005737">
    <property type="term" value="C:cytoplasm"/>
    <property type="evidence" value="ECO:0007669"/>
    <property type="project" value="TreeGrafter"/>
</dbReference>
<feature type="domain" description="FAT" evidence="1">
    <location>
        <begin position="1"/>
        <end position="174"/>
    </location>
</feature>
<dbReference type="GO" id="GO:0005634">
    <property type="term" value="C:nucleus"/>
    <property type="evidence" value="ECO:0007669"/>
    <property type="project" value="TreeGrafter"/>
</dbReference>
<dbReference type="InterPro" id="IPR011989">
    <property type="entry name" value="ARM-like"/>
</dbReference>
<protein>
    <submittedName>
        <fullName evidence="2">5539_t:CDS:1</fullName>
    </submittedName>
</protein>
<feature type="non-terminal residue" evidence="2">
    <location>
        <position position="292"/>
    </location>
</feature>
<evidence type="ECO:0000313" key="3">
    <source>
        <dbReference type="Proteomes" id="UP000789342"/>
    </source>
</evidence>
<dbReference type="PANTHER" id="PTHR11139">
    <property type="entry name" value="ATAXIA TELANGIECTASIA MUTATED ATM -RELATED"/>
    <property type="match status" value="1"/>
</dbReference>
<reference evidence="2" key="1">
    <citation type="submission" date="2021-06" db="EMBL/GenBank/DDBJ databases">
        <authorList>
            <person name="Kallberg Y."/>
            <person name="Tangrot J."/>
            <person name="Rosling A."/>
        </authorList>
    </citation>
    <scope>NUCLEOTIDE SEQUENCE</scope>
    <source>
        <strain evidence="2">CL551</strain>
    </source>
</reference>
<dbReference type="GO" id="GO:0004674">
    <property type="term" value="F:protein serine/threonine kinase activity"/>
    <property type="evidence" value="ECO:0007669"/>
    <property type="project" value="TreeGrafter"/>
</dbReference>
<dbReference type="GO" id="GO:0031932">
    <property type="term" value="C:TORC2 complex"/>
    <property type="evidence" value="ECO:0007669"/>
    <property type="project" value="TreeGrafter"/>
</dbReference>
<comment type="caution">
    <text evidence="2">The sequence shown here is derived from an EMBL/GenBank/DDBJ whole genome shotgun (WGS) entry which is preliminary data.</text>
</comment>
<dbReference type="InterPro" id="IPR050517">
    <property type="entry name" value="DDR_Repair_Kinase"/>
</dbReference>
<dbReference type="Gene3D" id="1.25.10.10">
    <property type="entry name" value="Leucine-rich Repeat Variant"/>
    <property type="match status" value="1"/>
</dbReference>
<sequence>SVFKIFLRKFSHRSKFDLGDLSNDFKAVLPWVSQDSVNVVTTSFLEVQEKIFDSYKSSVDGYFRFLQFANCRKDENKNSGERVHHKYIEESDKTTACLRLLRLLVKHGSQIDASFMSGFDGTDVRSWENIIPQLFSRLDHPDPFVQHQLCKLLCAIASNSPQLVVYHAVVSSNSRGTSEQNKQLLQKIAESLDNTNGALIAEIRRVIRELQHITVLFEELWLNKIGGLQLDINKRFHKVECEFERINDNLSLSSDQRIRIMKESYDAIMRPVISSIERLYNNTISVASTPHE</sequence>
<proteinExistence type="predicted"/>
<dbReference type="SUPFAM" id="SSF48371">
    <property type="entry name" value="ARM repeat"/>
    <property type="match status" value="1"/>
</dbReference>